<proteinExistence type="predicted"/>
<evidence type="ECO:0000256" key="4">
    <source>
        <dbReference type="ARBA" id="ARBA00023136"/>
    </source>
</evidence>
<dbReference type="GeneTree" id="ENSGT00390000008831"/>
<keyword evidence="8" id="KW-1185">Reference proteome</keyword>
<dbReference type="OMA" id="RREDECM"/>
<sequence>MGLPLLLPLLLLLLLASLQAGEWPGPYVYEVNQPEQLSAPEGGSVQIPFSFCHPWELPSVLSVSISWRWKHYHGETIYNTTLCFIHKNFENRLSLNWTEDGRSGFLQISNLRREDECMYFCRVQLTAQNHGKVMWQSIFGTNLQLPLTVHHDQADTLVCIALVTLHNPTITAGIAIIYLFQMGKLRPAEPKHLPKVALVMQVRYEPSLTPESPLLTMSRSASPTDLIILLF</sequence>
<dbReference type="Ensembl" id="ENSRFET00010004665.1">
    <property type="protein sequence ID" value="ENSRFEP00010004257.1"/>
    <property type="gene ID" value="ENSRFEG00010002984.1"/>
</dbReference>
<dbReference type="FunCoup" id="A0A671E177">
    <property type="interactions" value="61"/>
</dbReference>
<reference evidence="7 8" key="1">
    <citation type="journal article" date="2015" name="Annu Rev Anim Biosci">
        <title>The Genome 10K Project: a way forward.</title>
        <authorList>
            <person name="Koepfli K.P."/>
            <person name="Paten B."/>
            <person name="O'Brien S.J."/>
            <person name="Koepfli K.P."/>
            <person name="Paten B."/>
            <person name="Antunes A."/>
            <person name="Belov K."/>
            <person name="Bustamante C."/>
            <person name="Castoe T.A."/>
            <person name="Clawson H."/>
            <person name="Crawford A.J."/>
            <person name="Diekhans M."/>
            <person name="Distel D."/>
            <person name="Durbin R."/>
            <person name="Earl D."/>
            <person name="Fujita M.K."/>
            <person name="Gamble T."/>
            <person name="Georges A."/>
            <person name="Gemmell N."/>
            <person name="Gilbert M.T."/>
            <person name="Graves J.M."/>
            <person name="Green R.E."/>
            <person name="Hickey G."/>
            <person name="Jarvis E.D."/>
            <person name="Johnson W."/>
            <person name="Komissarov A."/>
            <person name="Korf I."/>
            <person name="Kuhn R."/>
            <person name="Larkin D.M."/>
            <person name="Lewin H."/>
            <person name="Lopez J.V."/>
            <person name="Ma J."/>
            <person name="Marques-Bonet T."/>
            <person name="Miller W."/>
            <person name="Murphy R."/>
            <person name="Pevzner P."/>
            <person name="Shapiro B."/>
            <person name="Steiner C."/>
            <person name="Tamazian G."/>
            <person name="Venkatesh B."/>
            <person name="Wang J."/>
            <person name="Wayne R."/>
            <person name="Wiley E."/>
            <person name="Yang H."/>
            <person name="Zhang G."/>
            <person name="Haussler D."/>
            <person name="Ryder O."/>
            <person name="O'Brien S.J."/>
        </authorList>
    </citation>
    <scope>NUCLEOTIDE SEQUENCE</scope>
</reference>
<comment type="subcellular location">
    <subcellularLocation>
        <location evidence="1">Membrane</location>
        <topology evidence="1">Single-pass membrane protein</topology>
    </subcellularLocation>
</comment>
<dbReference type="GO" id="GO:0016020">
    <property type="term" value="C:membrane"/>
    <property type="evidence" value="ECO:0007669"/>
    <property type="project" value="UniProtKB-SubCell"/>
</dbReference>
<accession>A0A671E177</accession>
<reference evidence="7" key="4">
    <citation type="submission" date="2025-08" db="UniProtKB">
        <authorList>
            <consortium name="Ensembl"/>
        </authorList>
    </citation>
    <scope>IDENTIFICATION</scope>
</reference>
<feature type="signal peptide" evidence="5">
    <location>
        <begin position="1"/>
        <end position="20"/>
    </location>
</feature>
<evidence type="ECO:0000259" key="6">
    <source>
        <dbReference type="PROSITE" id="PS50835"/>
    </source>
</evidence>
<dbReference type="PANTHER" id="PTHR15549:SF26">
    <property type="entry name" value="AXIAL BUDDING PATTERN PROTEIN 2-RELATED"/>
    <property type="match status" value="1"/>
</dbReference>
<dbReference type="InterPro" id="IPR007110">
    <property type="entry name" value="Ig-like_dom"/>
</dbReference>
<dbReference type="PANTHER" id="PTHR15549">
    <property type="entry name" value="PAIRED IMMUNOGLOBULIN-LIKE TYPE 2 RECEPTOR"/>
    <property type="match status" value="1"/>
</dbReference>
<organism evidence="7 8">
    <name type="scientific">Rhinolophus ferrumequinum</name>
    <name type="common">Greater horseshoe bat</name>
    <dbReference type="NCBI Taxonomy" id="59479"/>
    <lineage>
        <taxon>Eukaryota</taxon>
        <taxon>Metazoa</taxon>
        <taxon>Chordata</taxon>
        <taxon>Craniata</taxon>
        <taxon>Vertebrata</taxon>
        <taxon>Euteleostomi</taxon>
        <taxon>Mammalia</taxon>
        <taxon>Eutheria</taxon>
        <taxon>Laurasiatheria</taxon>
        <taxon>Chiroptera</taxon>
        <taxon>Yinpterochiroptera</taxon>
        <taxon>Rhinolophoidea</taxon>
        <taxon>Rhinolophidae</taxon>
        <taxon>Rhinolophinae</taxon>
        <taxon>Rhinolophus</taxon>
    </lineage>
</organism>
<dbReference type="PROSITE" id="PS50835">
    <property type="entry name" value="IG_LIKE"/>
    <property type="match status" value="1"/>
</dbReference>
<dbReference type="Gene3D" id="2.60.40.10">
    <property type="entry name" value="Immunoglobulins"/>
    <property type="match status" value="1"/>
</dbReference>
<dbReference type="SUPFAM" id="SSF48726">
    <property type="entry name" value="Immunoglobulin"/>
    <property type="match status" value="1"/>
</dbReference>
<evidence type="ECO:0000256" key="5">
    <source>
        <dbReference type="SAM" id="SignalP"/>
    </source>
</evidence>
<dbReference type="InterPro" id="IPR051694">
    <property type="entry name" value="Immunoregulatory_rcpt-like"/>
</dbReference>
<evidence type="ECO:0000313" key="8">
    <source>
        <dbReference type="Proteomes" id="UP000472240"/>
    </source>
</evidence>
<keyword evidence="2" id="KW-0812">Transmembrane</keyword>
<evidence type="ECO:0000256" key="2">
    <source>
        <dbReference type="ARBA" id="ARBA00022692"/>
    </source>
</evidence>
<evidence type="ECO:0000256" key="3">
    <source>
        <dbReference type="ARBA" id="ARBA00022989"/>
    </source>
</evidence>
<keyword evidence="3" id="KW-1133">Transmembrane helix</keyword>
<evidence type="ECO:0000256" key="1">
    <source>
        <dbReference type="ARBA" id="ARBA00004167"/>
    </source>
</evidence>
<dbReference type="InterPro" id="IPR013783">
    <property type="entry name" value="Ig-like_fold"/>
</dbReference>
<dbReference type="InParanoid" id="A0A671E177"/>
<evidence type="ECO:0000313" key="7">
    <source>
        <dbReference type="Ensembl" id="ENSRFEP00010004257.1"/>
    </source>
</evidence>
<protein>
    <recommendedName>
        <fullName evidence="6">Ig-like domain-containing protein</fullName>
    </recommendedName>
</protein>
<feature type="chain" id="PRO_5025466014" description="Ig-like domain-containing protein" evidence="5">
    <location>
        <begin position="21"/>
        <end position="231"/>
    </location>
</feature>
<keyword evidence="4" id="KW-0472">Membrane</keyword>
<dbReference type="AlphaFoldDB" id="A0A671E177"/>
<dbReference type="InterPro" id="IPR036179">
    <property type="entry name" value="Ig-like_dom_sf"/>
</dbReference>
<reference evidence="7 8" key="2">
    <citation type="journal article" date="2018" name="Annu Rev Anim Biosci">
        <title>Bat Biology, Genomes, and the Bat1K Project: To Generate Chromosome-Level Genomes for All Living Bat Species.</title>
        <authorList>
            <person name="Teeling E.C."/>
            <person name="Vernes S.C."/>
            <person name="Davalos L.M."/>
            <person name="Ray D.A."/>
            <person name="Gilbert M.T.P."/>
            <person name="Myers E."/>
        </authorList>
    </citation>
    <scope>NUCLEOTIDE SEQUENCE</scope>
</reference>
<dbReference type="GO" id="GO:0071944">
    <property type="term" value="C:cell periphery"/>
    <property type="evidence" value="ECO:0007669"/>
    <property type="project" value="UniProtKB-ARBA"/>
</dbReference>
<keyword evidence="5" id="KW-0732">Signal</keyword>
<reference evidence="8" key="3">
    <citation type="submission" date="2018-12" db="EMBL/GenBank/DDBJ databases">
        <title>G10K-VGP greater horseshoe bat female genome, primary haplotype.</title>
        <authorList>
            <person name="Teeling E."/>
            <person name="Myers G."/>
            <person name="Vernes S."/>
            <person name="Pippel M."/>
            <person name="Winkler S."/>
            <person name="Fedrigo O."/>
            <person name="Rhie A."/>
            <person name="Koren S."/>
            <person name="Phillippy A."/>
            <person name="Lewin H."/>
            <person name="Damas J."/>
            <person name="Howe K."/>
            <person name="Mountcastle J."/>
            <person name="Jarvis E.D."/>
        </authorList>
    </citation>
    <scope>NUCLEOTIDE SEQUENCE [LARGE SCALE GENOMIC DNA]</scope>
</reference>
<feature type="domain" description="Ig-like" evidence="6">
    <location>
        <begin position="58"/>
        <end position="124"/>
    </location>
</feature>
<reference evidence="7" key="5">
    <citation type="submission" date="2025-09" db="UniProtKB">
        <authorList>
            <consortium name="Ensembl"/>
        </authorList>
    </citation>
    <scope>IDENTIFICATION</scope>
</reference>
<name>A0A671E177_RHIFE</name>
<dbReference type="Proteomes" id="UP000472240">
    <property type="component" value="Chromosome 7"/>
</dbReference>
<dbReference type="GO" id="GO:0042288">
    <property type="term" value="F:MHC class I protein binding"/>
    <property type="evidence" value="ECO:0007669"/>
    <property type="project" value="TreeGrafter"/>
</dbReference>